<keyword evidence="2" id="KW-1133">Transmembrane helix</keyword>
<dbReference type="RefSeq" id="WP_336588117.1">
    <property type="nucleotide sequence ID" value="NZ_JBBAXC010000015.1"/>
</dbReference>
<comment type="similarity">
    <text evidence="1">Belongs to the DedA family.</text>
</comment>
<reference evidence="4 5" key="1">
    <citation type="journal article" date="2018" name="J. Microbiol.">
        <title>Bacillus spongiae sp. nov., isolated from sponge of Jeju Island.</title>
        <authorList>
            <person name="Lee G.E."/>
            <person name="Im W.T."/>
            <person name="Park J.S."/>
        </authorList>
    </citation>
    <scope>NUCLEOTIDE SEQUENCE [LARGE SCALE GENOMIC DNA]</scope>
    <source>
        <strain evidence="4 5">135PIL107-10</strain>
    </source>
</reference>
<gene>
    <name evidence="4" type="ORF">WAK64_16585</name>
</gene>
<organism evidence="4 5">
    <name type="scientific">Bacillus spongiae</name>
    <dbReference type="NCBI Taxonomy" id="2683610"/>
    <lineage>
        <taxon>Bacteria</taxon>
        <taxon>Bacillati</taxon>
        <taxon>Bacillota</taxon>
        <taxon>Bacilli</taxon>
        <taxon>Bacillales</taxon>
        <taxon>Bacillaceae</taxon>
        <taxon>Bacillus</taxon>
    </lineage>
</organism>
<keyword evidence="2" id="KW-0472">Membrane</keyword>
<dbReference type="InterPro" id="IPR032816">
    <property type="entry name" value="VTT_dom"/>
</dbReference>
<feature type="transmembrane region" description="Helical" evidence="2">
    <location>
        <begin position="135"/>
        <end position="155"/>
    </location>
</feature>
<comment type="caution">
    <text evidence="4">The sequence shown here is derived from an EMBL/GenBank/DDBJ whole genome shotgun (WGS) entry which is preliminary data.</text>
</comment>
<keyword evidence="2" id="KW-0812">Transmembrane</keyword>
<evidence type="ECO:0000256" key="2">
    <source>
        <dbReference type="SAM" id="Phobius"/>
    </source>
</evidence>
<feature type="domain" description="VTT" evidence="3">
    <location>
        <begin position="29"/>
        <end position="154"/>
    </location>
</feature>
<name>A0ABU8HHM6_9BACI</name>
<protein>
    <submittedName>
        <fullName evidence="4">DedA family protein</fullName>
    </submittedName>
</protein>
<evidence type="ECO:0000313" key="5">
    <source>
        <dbReference type="Proteomes" id="UP001312865"/>
    </source>
</evidence>
<evidence type="ECO:0000256" key="1">
    <source>
        <dbReference type="ARBA" id="ARBA00010792"/>
    </source>
</evidence>
<sequence length="196" mass="22479">MEQFFTNIVLFLGDWNYIGLAFLLMIEIIPSEIVLSYGGYLISAQQIHFFGALLAGVIGGTLAQLFLYYLGVIGGRPFFDHYGKWLFIYPKHLEASEKWFERYGAIVVFFARFIPVVRHAISIPAGISKMRLSTFTLYTVGAMIPWTVLFLLLGMKLGDHWAEIEQIASDYIKPIVAFAFTSLLIFFLWKSKKRNR</sequence>
<dbReference type="PANTHER" id="PTHR42709:SF8">
    <property type="entry name" value="UNDECAPRENYL PHOSPHATE TRANSPORTER A"/>
    <property type="match status" value="1"/>
</dbReference>
<keyword evidence="5" id="KW-1185">Reference proteome</keyword>
<dbReference type="InterPro" id="IPR051311">
    <property type="entry name" value="DedA_domain"/>
</dbReference>
<evidence type="ECO:0000313" key="4">
    <source>
        <dbReference type="EMBL" id="MEI5908666.1"/>
    </source>
</evidence>
<feature type="transmembrane region" description="Helical" evidence="2">
    <location>
        <begin position="15"/>
        <end position="35"/>
    </location>
</feature>
<dbReference type="Proteomes" id="UP001312865">
    <property type="component" value="Unassembled WGS sequence"/>
</dbReference>
<evidence type="ECO:0000259" key="3">
    <source>
        <dbReference type="Pfam" id="PF09335"/>
    </source>
</evidence>
<dbReference type="EMBL" id="JBBAXC010000015">
    <property type="protein sequence ID" value="MEI5908666.1"/>
    <property type="molecule type" value="Genomic_DNA"/>
</dbReference>
<accession>A0ABU8HHM6</accession>
<dbReference type="Pfam" id="PF09335">
    <property type="entry name" value="VTT_dom"/>
    <property type="match status" value="1"/>
</dbReference>
<dbReference type="PANTHER" id="PTHR42709">
    <property type="entry name" value="ALKALINE PHOSPHATASE LIKE PROTEIN"/>
    <property type="match status" value="1"/>
</dbReference>
<feature type="transmembrane region" description="Helical" evidence="2">
    <location>
        <begin position="171"/>
        <end position="189"/>
    </location>
</feature>
<feature type="transmembrane region" description="Helical" evidence="2">
    <location>
        <begin position="47"/>
        <end position="70"/>
    </location>
</feature>
<proteinExistence type="inferred from homology"/>